<sequence>MSHKHGTRRTQANELSTQARTEVLAPEHPKEPYAQVYGVQTVPGWVQLPLRVAGPSNTATQGLSPSRLAGASGTAHQGSNSPLRVAVASGTATQGSNSLWGIDQGSGSWQNLGDAPSEPEHVSPDAGDTDEENFTIPASEVTILHQEYTEFINLKDNAEIVLSEAMEATERLNTVFNRIRTSMNRMSPCMKELFIVPSKKVSGKTREPGDNQAHDKAAAKTAT</sequence>
<reference evidence="2 3" key="1">
    <citation type="submission" date="2014-06" db="EMBL/GenBank/DDBJ databases">
        <title>Evolutionary Origins and Diversification of the Mycorrhizal Mutualists.</title>
        <authorList>
            <consortium name="DOE Joint Genome Institute"/>
            <consortium name="Mycorrhizal Genomics Consortium"/>
            <person name="Kohler A."/>
            <person name="Kuo A."/>
            <person name="Nagy L.G."/>
            <person name="Floudas D."/>
            <person name="Copeland A."/>
            <person name="Barry K.W."/>
            <person name="Cichocki N."/>
            <person name="Veneault-Fourrey C."/>
            <person name="LaButti K."/>
            <person name="Lindquist E.A."/>
            <person name="Lipzen A."/>
            <person name="Lundell T."/>
            <person name="Morin E."/>
            <person name="Murat C."/>
            <person name="Riley R."/>
            <person name="Ohm R."/>
            <person name="Sun H."/>
            <person name="Tunlid A."/>
            <person name="Henrissat B."/>
            <person name="Grigoriev I.V."/>
            <person name="Hibbett D.S."/>
            <person name="Martin F."/>
        </authorList>
    </citation>
    <scope>NUCLEOTIDE SEQUENCE [LARGE SCALE GENOMIC DNA]</scope>
    <source>
        <strain evidence="2 3">SS14</strain>
    </source>
</reference>
<dbReference type="EMBL" id="KN837230">
    <property type="protein sequence ID" value="KIJ32219.1"/>
    <property type="molecule type" value="Genomic_DNA"/>
</dbReference>
<dbReference type="AlphaFoldDB" id="A0A0C9UC32"/>
<feature type="compositionally biased region" description="Basic and acidic residues" evidence="1">
    <location>
        <begin position="204"/>
        <end position="223"/>
    </location>
</feature>
<name>A0A0C9UC32_SPHS4</name>
<evidence type="ECO:0000313" key="3">
    <source>
        <dbReference type="Proteomes" id="UP000054279"/>
    </source>
</evidence>
<organism evidence="2 3">
    <name type="scientific">Sphaerobolus stellatus (strain SS14)</name>
    <dbReference type="NCBI Taxonomy" id="990650"/>
    <lineage>
        <taxon>Eukaryota</taxon>
        <taxon>Fungi</taxon>
        <taxon>Dikarya</taxon>
        <taxon>Basidiomycota</taxon>
        <taxon>Agaricomycotina</taxon>
        <taxon>Agaricomycetes</taxon>
        <taxon>Phallomycetidae</taxon>
        <taxon>Geastrales</taxon>
        <taxon>Sphaerobolaceae</taxon>
        <taxon>Sphaerobolus</taxon>
    </lineage>
</organism>
<evidence type="ECO:0000256" key="1">
    <source>
        <dbReference type="SAM" id="MobiDB-lite"/>
    </source>
</evidence>
<proteinExistence type="predicted"/>
<dbReference type="HOGENOM" id="CLU_012886_3_1_1"/>
<feature type="region of interest" description="Disordered" evidence="1">
    <location>
        <begin position="200"/>
        <end position="223"/>
    </location>
</feature>
<feature type="region of interest" description="Disordered" evidence="1">
    <location>
        <begin position="1"/>
        <end position="29"/>
    </location>
</feature>
<feature type="compositionally biased region" description="Polar residues" evidence="1">
    <location>
        <begin position="9"/>
        <end position="20"/>
    </location>
</feature>
<feature type="region of interest" description="Disordered" evidence="1">
    <location>
        <begin position="104"/>
        <end position="129"/>
    </location>
</feature>
<feature type="region of interest" description="Disordered" evidence="1">
    <location>
        <begin position="56"/>
        <end position="81"/>
    </location>
</feature>
<evidence type="ECO:0000313" key="2">
    <source>
        <dbReference type="EMBL" id="KIJ32219.1"/>
    </source>
</evidence>
<protein>
    <submittedName>
        <fullName evidence="2">Uncharacterized protein</fullName>
    </submittedName>
</protein>
<keyword evidence="3" id="KW-1185">Reference proteome</keyword>
<accession>A0A0C9UC32</accession>
<dbReference type="Proteomes" id="UP000054279">
    <property type="component" value="Unassembled WGS sequence"/>
</dbReference>
<gene>
    <name evidence="2" type="ORF">M422DRAFT_266031</name>
</gene>